<feature type="region of interest" description="C4" evidence="1">
    <location>
        <begin position="167"/>
        <end position="197"/>
    </location>
</feature>
<dbReference type="GO" id="GO:0000184">
    <property type="term" value="P:nuclear-transcribed mRNA catabolic process, nonsense-mediated decay"/>
    <property type="evidence" value="ECO:0007669"/>
    <property type="project" value="InterPro"/>
</dbReference>
<dbReference type="CDD" id="cd21400">
    <property type="entry name" value="ZBD_UPF1-like"/>
    <property type="match status" value="1"/>
</dbReference>
<feature type="region of interest" description="Disordered" evidence="2">
    <location>
        <begin position="223"/>
        <end position="243"/>
    </location>
</feature>
<feature type="region of interest" description="C3H" evidence="1">
    <location>
        <begin position="107"/>
        <end position="139"/>
    </location>
</feature>
<dbReference type="Pfam" id="PF09416">
    <property type="entry name" value="UPF1_Zn_bind"/>
    <property type="match status" value="1"/>
</dbReference>
<dbReference type="GeneTree" id="ENSGT00940000157413"/>
<reference evidence="4" key="3">
    <citation type="submission" date="2025-09" db="UniProtKB">
        <authorList>
            <consortium name="Ensembl"/>
        </authorList>
    </citation>
    <scope>IDENTIFICATION</scope>
</reference>
<evidence type="ECO:0000313" key="5">
    <source>
        <dbReference type="Proteomes" id="UP000007635"/>
    </source>
</evidence>
<evidence type="ECO:0000259" key="3">
    <source>
        <dbReference type="PROSITE" id="PS51997"/>
    </source>
</evidence>
<dbReference type="PROSITE" id="PS51997">
    <property type="entry name" value="UPF1_CH_RICH"/>
    <property type="match status" value="1"/>
</dbReference>
<name>A0AAQ4QLN3_GASAC</name>
<accession>A0AAQ4QLN3</accession>
<dbReference type="GO" id="GO:0008270">
    <property type="term" value="F:zinc ion binding"/>
    <property type="evidence" value="ECO:0007669"/>
    <property type="project" value="UniProtKB-UniRule"/>
</dbReference>
<organism evidence="4 5">
    <name type="scientific">Gasterosteus aculeatus aculeatus</name>
    <name type="common">three-spined stickleback</name>
    <dbReference type="NCBI Taxonomy" id="481459"/>
    <lineage>
        <taxon>Eukaryota</taxon>
        <taxon>Metazoa</taxon>
        <taxon>Chordata</taxon>
        <taxon>Craniata</taxon>
        <taxon>Vertebrata</taxon>
        <taxon>Euteleostomi</taxon>
        <taxon>Actinopterygii</taxon>
        <taxon>Neopterygii</taxon>
        <taxon>Teleostei</taxon>
        <taxon>Neoteleostei</taxon>
        <taxon>Acanthomorphata</taxon>
        <taxon>Eupercaria</taxon>
        <taxon>Perciformes</taxon>
        <taxon>Cottioidei</taxon>
        <taxon>Gasterosteales</taxon>
        <taxon>Gasterosteidae</taxon>
        <taxon>Gasterosteus</taxon>
    </lineage>
</organism>
<reference evidence="4 5" key="1">
    <citation type="journal article" date="2021" name="G3 (Bethesda)">
        <title>Improved contiguity of the threespine stickleback genome using long-read sequencing.</title>
        <authorList>
            <person name="Nath S."/>
            <person name="Shaw D.E."/>
            <person name="White M.A."/>
        </authorList>
    </citation>
    <scope>NUCLEOTIDE SEQUENCE [LARGE SCALE GENOMIC DNA]</scope>
    <source>
        <strain evidence="4 5">Lake Benthic</strain>
    </source>
</reference>
<dbReference type="Ensembl" id="ENSGACT00000058603.1">
    <property type="protein sequence ID" value="ENSGACP00000051213.1"/>
    <property type="gene ID" value="ENSGACG00000015504.2"/>
</dbReference>
<sequence length="285" mass="30799">MSVEAYGPSSQTLTFLDTEEGELLGADTQGSEYDFTDFTLPSQSGGQTRGQPDNQVTTGDDAVNVPDGGLQNGDTPVLKAGQLLAELNFEEDEEDAYYTKDLPLHACSYCGIHDPACVVYCNTSKKWFCNGRGNTSGSHIVNHLVRAKSKEVTLHKDGPLGETVLECYNCGCRNVFLLGFIPAKADSVVVLLCRQPCASQSRMSGSQASQDLGSQPFSQGPLTQGYINMSQPSQMSQQGLSQPELSQDSYLGDEFKSQIDVALSQDSTYQGERAYQHGVTGLSQY</sequence>
<feature type="compositionally biased region" description="Polar residues" evidence="2">
    <location>
        <begin position="39"/>
        <end position="58"/>
    </location>
</feature>
<evidence type="ECO:0000256" key="1">
    <source>
        <dbReference type="PROSITE-ProRule" id="PRU01341"/>
    </source>
</evidence>
<protein>
    <submittedName>
        <fullName evidence="4">UPF1 RNA helicase and ATPase</fullName>
    </submittedName>
</protein>
<keyword evidence="1" id="KW-0479">Metal-binding</keyword>
<keyword evidence="1" id="KW-0863">Zinc-finger</keyword>
<dbReference type="GO" id="GO:0003724">
    <property type="term" value="F:RNA helicase activity"/>
    <property type="evidence" value="ECO:0007669"/>
    <property type="project" value="InterPro"/>
</dbReference>
<keyword evidence="5" id="KW-1185">Reference proteome</keyword>
<feature type="region of interest" description="Disordered" evidence="2">
    <location>
        <begin position="29"/>
        <end position="60"/>
    </location>
</feature>
<evidence type="ECO:0000256" key="2">
    <source>
        <dbReference type="SAM" id="MobiDB-lite"/>
    </source>
</evidence>
<evidence type="ECO:0000313" key="4">
    <source>
        <dbReference type="Ensembl" id="ENSGACP00000051213.1"/>
    </source>
</evidence>
<feature type="region of interest" description="CC/SHH/C" evidence="1">
    <location>
        <begin position="121"/>
        <end position="149"/>
    </location>
</feature>
<keyword evidence="1" id="KW-0862">Zinc</keyword>
<proteinExistence type="predicted"/>
<dbReference type="AlphaFoldDB" id="A0AAQ4QLN3"/>
<dbReference type="GO" id="GO:0005737">
    <property type="term" value="C:cytoplasm"/>
    <property type="evidence" value="ECO:0007669"/>
    <property type="project" value="InterPro"/>
</dbReference>
<feature type="domain" description="Upf1" evidence="3">
    <location>
        <begin position="99"/>
        <end position="250"/>
    </location>
</feature>
<dbReference type="InterPro" id="IPR018999">
    <property type="entry name" value="UPF1_CH/ZBD"/>
</dbReference>
<dbReference type="GO" id="GO:0005524">
    <property type="term" value="F:ATP binding"/>
    <property type="evidence" value="ECO:0007669"/>
    <property type="project" value="InterPro"/>
</dbReference>
<dbReference type="Proteomes" id="UP000007635">
    <property type="component" value="Chromosome III"/>
</dbReference>
<dbReference type="GO" id="GO:0003723">
    <property type="term" value="F:RNA binding"/>
    <property type="evidence" value="ECO:0007669"/>
    <property type="project" value="InterPro"/>
</dbReference>
<reference evidence="4" key="2">
    <citation type="submission" date="2025-08" db="UniProtKB">
        <authorList>
            <consortium name="Ensembl"/>
        </authorList>
    </citation>
    <scope>IDENTIFICATION</scope>
</reference>